<proteinExistence type="predicted"/>
<evidence type="ECO:0000313" key="2">
    <source>
        <dbReference type="Proteomes" id="UP000564604"/>
    </source>
</evidence>
<name>A0A9Q5B1I6_PSEFR</name>
<reference evidence="1 2" key="1">
    <citation type="journal article" date="2020" name="Front. Microbiol.">
        <title>Genetic Organization of the aprX-lipA2 Operon Affects the Proteolytic Potential of Pseudomonas Species in Milk.</title>
        <authorList>
            <person name="Maier C."/>
            <person name="Huptas C."/>
            <person name="von Neubeck M."/>
            <person name="Scherer S."/>
            <person name="Wenning M."/>
            <person name="Lucking G."/>
        </authorList>
    </citation>
    <scope>NUCLEOTIDE SEQUENCE [LARGE SCALE GENOMIC DNA]</scope>
    <source>
        <strain evidence="1 2">WS 5094</strain>
    </source>
</reference>
<dbReference type="EMBL" id="JAAQYX010000008">
    <property type="protein sequence ID" value="NNB49213.1"/>
    <property type="molecule type" value="Genomic_DNA"/>
</dbReference>
<evidence type="ECO:0000313" key="1">
    <source>
        <dbReference type="EMBL" id="NNB49213.1"/>
    </source>
</evidence>
<accession>A0A9Q5B1I6</accession>
<dbReference type="Proteomes" id="UP000564604">
    <property type="component" value="Unassembled WGS sequence"/>
</dbReference>
<dbReference type="RefSeq" id="WP_169873156.1">
    <property type="nucleotide sequence ID" value="NZ_JAAQYU010000028.1"/>
</dbReference>
<dbReference type="AlphaFoldDB" id="A0A9Q5B1I6"/>
<sequence length="285" mass="31377">MNQTQYLAGQVSDFADWLASRLNGAPIHFSAPGTASYVHLHHALSAYQWPPRAKAPLPISAPGFPYRHPVVPPLLRNSNLATNAAVLATLQRELRKAYSGGTANPLELAGVVAAIFHWGGVYTSKGNKPWLLQNHLALHTVLRGVELDHSRGDDTTTIAGLRFNSGMTKVYSLLIDDFIIYDSRVAAALAWLVHRWWVVDLRKSVNGLPPLLRFGCLPGNGKMAPFRNPDKAVFTTLRSNPAEHYMWNVRANWLLGAAFAKASRPVNFPDLQSVEAALFQMGLKV</sequence>
<comment type="caution">
    <text evidence="1">The sequence shown here is derived from an EMBL/GenBank/DDBJ whole genome shotgun (WGS) entry which is preliminary data.</text>
</comment>
<protein>
    <submittedName>
        <fullName evidence="1">Uncharacterized protein</fullName>
    </submittedName>
</protein>
<organism evidence="1 2">
    <name type="scientific">Pseudomonas fragi</name>
    <dbReference type="NCBI Taxonomy" id="296"/>
    <lineage>
        <taxon>Bacteria</taxon>
        <taxon>Pseudomonadati</taxon>
        <taxon>Pseudomonadota</taxon>
        <taxon>Gammaproteobacteria</taxon>
        <taxon>Pseudomonadales</taxon>
        <taxon>Pseudomonadaceae</taxon>
        <taxon>Pseudomonas</taxon>
    </lineage>
</organism>
<gene>
    <name evidence="1" type="ORF">HBN89_07995</name>
</gene>